<dbReference type="Gene3D" id="3.30.450.40">
    <property type="match status" value="1"/>
</dbReference>
<evidence type="ECO:0000256" key="2">
    <source>
        <dbReference type="ARBA" id="ARBA00023125"/>
    </source>
</evidence>
<accession>A0A316GFA7</accession>
<evidence type="ECO:0000256" key="1">
    <source>
        <dbReference type="ARBA" id="ARBA00023015"/>
    </source>
</evidence>
<keyword evidence="3" id="KW-0804">Transcription</keyword>
<dbReference type="InterPro" id="IPR036388">
    <property type="entry name" value="WH-like_DNA-bd_sf"/>
</dbReference>
<dbReference type="PANTHER" id="PTHR30136">
    <property type="entry name" value="HELIX-TURN-HELIX TRANSCRIPTIONAL REGULATOR, ICLR FAMILY"/>
    <property type="match status" value="1"/>
</dbReference>
<gene>
    <name evidence="7" type="ORF">C7455_107181</name>
</gene>
<name>A0A316GFA7_9RHOB</name>
<dbReference type="SMART" id="SM00346">
    <property type="entry name" value="HTH_ICLR"/>
    <property type="match status" value="1"/>
</dbReference>
<comment type="caution">
    <text evidence="7">The sequence shown here is derived from an EMBL/GenBank/DDBJ whole genome shotgun (WGS) entry which is preliminary data.</text>
</comment>
<protein>
    <submittedName>
        <fullName evidence="7">IclR family transcriptional regulator</fullName>
    </submittedName>
</protein>
<dbReference type="Gene3D" id="1.10.10.10">
    <property type="entry name" value="Winged helix-like DNA-binding domain superfamily/Winged helix DNA-binding domain"/>
    <property type="match status" value="1"/>
</dbReference>
<dbReference type="OrthoDB" id="9807558at2"/>
<evidence type="ECO:0000313" key="7">
    <source>
        <dbReference type="EMBL" id="PWK59636.1"/>
    </source>
</evidence>
<sequence length="282" mass="30579">MRDDPEVESPRPGASRARGRPKAWDDKTDQNTIKSLDRAMAVFEHLSTMPGATLSELAADTDQSPATTYRILTTLESRGLVEFDAGAQLWHIGPRAFLIGARYLRRTSVVDRARPILRRLMEATGETANLGIAREAHVLFVSQVESHASIRAFFPPGSLSPMHASGIGKALLAQMTDDRLSRYIATAPLDRFTVRTLTDPVDLRANLQETRARGYAIDDEEKNEGMRCIAAPVFDHHGEAVAGLSVSGPVSRVSVRETPRLAEAVARAAADLSAALGAEARG</sequence>
<proteinExistence type="predicted"/>
<dbReference type="Proteomes" id="UP000245708">
    <property type="component" value="Unassembled WGS sequence"/>
</dbReference>
<dbReference type="NCBIfam" id="NF045644">
    <property type="entry name" value="TransRegBhcR"/>
    <property type="match status" value="1"/>
</dbReference>
<evidence type="ECO:0000256" key="4">
    <source>
        <dbReference type="SAM" id="MobiDB-lite"/>
    </source>
</evidence>
<evidence type="ECO:0000256" key="3">
    <source>
        <dbReference type="ARBA" id="ARBA00023163"/>
    </source>
</evidence>
<feature type="region of interest" description="Disordered" evidence="4">
    <location>
        <begin position="1"/>
        <end position="30"/>
    </location>
</feature>
<keyword evidence="8" id="KW-1185">Reference proteome</keyword>
<dbReference type="InterPro" id="IPR036390">
    <property type="entry name" value="WH_DNA-bd_sf"/>
</dbReference>
<feature type="domain" description="HTH iclR-type" evidence="5">
    <location>
        <begin position="33"/>
        <end position="94"/>
    </location>
</feature>
<keyword evidence="2" id="KW-0238">DNA-binding</keyword>
<dbReference type="PANTHER" id="PTHR30136:SF24">
    <property type="entry name" value="HTH-TYPE TRANSCRIPTIONAL REPRESSOR ALLR"/>
    <property type="match status" value="1"/>
</dbReference>
<evidence type="ECO:0000259" key="5">
    <source>
        <dbReference type="PROSITE" id="PS51077"/>
    </source>
</evidence>
<feature type="domain" description="IclR-ED" evidence="6">
    <location>
        <begin position="95"/>
        <end position="278"/>
    </location>
</feature>
<reference evidence="7 8" key="1">
    <citation type="submission" date="2018-05" db="EMBL/GenBank/DDBJ databases">
        <title>Genomic Encyclopedia of Type Strains, Phase IV (KMG-IV): sequencing the most valuable type-strain genomes for metagenomic binning, comparative biology and taxonomic classification.</title>
        <authorList>
            <person name="Goeker M."/>
        </authorList>
    </citation>
    <scope>NUCLEOTIDE SEQUENCE [LARGE SCALE GENOMIC DNA]</scope>
    <source>
        <strain evidence="7 8">DSM 16097</strain>
    </source>
</reference>
<dbReference type="GO" id="GO:0003700">
    <property type="term" value="F:DNA-binding transcription factor activity"/>
    <property type="evidence" value="ECO:0007669"/>
    <property type="project" value="TreeGrafter"/>
</dbReference>
<keyword evidence="1" id="KW-0805">Transcription regulation</keyword>
<dbReference type="InterPro" id="IPR029016">
    <property type="entry name" value="GAF-like_dom_sf"/>
</dbReference>
<organism evidence="7 8">
    <name type="scientific">Roseicyclus mahoneyensis</name>
    <dbReference type="NCBI Taxonomy" id="164332"/>
    <lineage>
        <taxon>Bacteria</taxon>
        <taxon>Pseudomonadati</taxon>
        <taxon>Pseudomonadota</taxon>
        <taxon>Alphaproteobacteria</taxon>
        <taxon>Rhodobacterales</taxon>
        <taxon>Roseobacteraceae</taxon>
        <taxon>Roseicyclus</taxon>
    </lineage>
</organism>
<dbReference type="GO" id="GO:0003677">
    <property type="term" value="F:DNA binding"/>
    <property type="evidence" value="ECO:0007669"/>
    <property type="project" value="UniProtKB-KW"/>
</dbReference>
<evidence type="ECO:0000259" key="6">
    <source>
        <dbReference type="PROSITE" id="PS51078"/>
    </source>
</evidence>
<dbReference type="InterPro" id="IPR005471">
    <property type="entry name" value="Tscrpt_reg_IclR_N"/>
</dbReference>
<dbReference type="PROSITE" id="PS51077">
    <property type="entry name" value="HTH_ICLR"/>
    <property type="match status" value="1"/>
</dbReference>
<dbReference type="Pfam" id="PF01614">
    <property type="entry name" value="IclR_C"/>
    <property type="match status" value="1"/>
</dbReference>
<dbReference type="PROSITE" id="PS51078">
    <property type="entry name" value="ICLR_ED"/>
    <property type="match status" value="1"/>
</dbReference>
<dbReference type="RefSeq" id="WP_109669447.1">
    <property type="nucleotide sequence ID" value="NZ_QGGW01000007.1"/>
</dbReference>
<dbReference type="AlphaFoldDB" id="A0A316GFA7"/>
<dbReference type="SUPFAM" id="SSF46785">
    <property type="entry name" value="Winged helix' DNA-binding domain"/>
    <property type="match status" value="1"/>
</dbReference>
<dbReference type="SUPFAM" id="SSF55781">
    <property type="entry name" value="GAF domain-like"/>
    <property type="match status" value="1"/>
</dbReference>
<dbReference type="EMBL" id="QGGW01000007">
    <property type="protein sequence ID" value="PWK59636.1"/>
    <property type="molecule type" value="Genomic_DNA"/>
</dbReference>
<dbReference type="InterPro" id="IPR014757">
    <property type="entry name" value="Tscrpt_reg_IclR_C"/>
</dbReference>
<dbReference type="GO" id="GO:0045892">
    <property type="term" value="P:negative regulation of DNA-templated transcription"/>
    <property type="evidence" value="ECO:0007669"/>
    <property type="project" value="TreeGrafter"/>
</dbReference>
<evidence type="ECO:0000313" key="8">
    <source>
        <dbReference type="Proteomes" id="UP000245708"/>
    </source>
</evidence>
<dbReference type="InterPro" id="IPR054844">
    <property type="entry name" value="TransRegBhcR"/>
</dbReference>
<dbReference type="Pfam" id="PF09339">
    <property type="entry name" value="HTH_IclR"/>
    <property type="match status" value="1"/>
</dbReference>
<dbReference type="InterPro" id="IPR050707">
    <property type="entry name" value="HTH_MetabolicPath_Reg"/>
</dbReference>